<evidence type="ECO:0000313" key="2">
    <source>
        <dbReference type="Proteomes" id="UP000199515"/>
    </source>
</evidence>
<proteinExistence type="predicted"/>
<protein>
    <recommendedName>
        <fullName evidence="3">SalK</fullName>
    </recommendedName>
</protein>
<sequence length="298" mass="32155">MSTGAARRCAQAVNALHSIPYFTAELGTELEPFGVTEWSTVYFAGRASPLGHADAPLVTAVFNAFAPEFVAARVPQLWQRVSPERAIIARQAAAGATLERLLGAEVIESSELAEAAKLAEVAAAGCALPGRPLHAANAALETPAEPHIALWHAATMLREHRGDGHVAVLGYFDLTGVDALVLDCASRHGMPDWIVRPNRGWTEDQWSAGRDRLAARGLIDGESLTERGAALRDEVERETGRLDRLPYEALDEASVERLAVFVHGLVRAAAGVFPPPLGEFFAPDDEKWNALDEREDRS</sequence>
<dbReference type="Proteomes" id="UP000199515">
    <property type="component" value="Unassembled WGS sequence"/>
</dbReference>
<keyword evidence="2" id="KW-1185">Reference proteome</keyword>
<dbReference type="STRING" id="589385.SAMN05421504_113187"/>
<gene>
    <name evidence="1" type="ORF">SAMN05421504_113187</name>
</gene>
<evidence type="ECO:0008006" key="3">
    <source>
        <dbReference type="Google" id="ProtNLM"/>
    </source>
</evidence>
<dbReference type="AlphaFoldDB" id="A0A1H3SFH3"/>
<name>A0A1H3SFH3_9PSEU</name>
<accession>A0A1H3SFH3</accession>
<dbReference type="Pfam" id="PF21863">
    <property type="entry name" value="HTH_67"/>
    <property type="match status" value="1"/>
</dbReference>
<dbReference type="EMBL" id="FNON01000013">
    <property type="protein sequence ID" value="SDZ36654.1"/>
    <property type="molecule type" value="Genomic_DNA"/>
</dbReference>
<reference evidence="1 2" key="1">
    <citation type="submission" date="2016-10" db="EMBL/GenBank/DDBJ databases">
        <authorList>
            <person name="de Groot N.N."/>
        </authorList>
    </citation>
    <scope>NUCLEOTIDE SEQUENCE [LARGE SCALE GENOMIC DNA]</scope>
    <source>
        <strain evidence="1 2">CPCC 202699</strain>
    </source>
</reference>
<dbReference type="InterPro" id="IPR054058">
    <property type="entry name" value="HTH_67"/>
</dbReference>
<organism evidence="1 2">
    <name type="scientific">Amycolatopsis xylanica</name>
    <dbReference type="NCBI Taxonomy" id="589385"/>
    <lineage>
        <taxon>Bacteria</taxon>
        <taxon>Bacillati</taxon>
        <taxon>Actinomycetota</taxon>
        <taxon>Actinomycetes</taxon>
        <taxon>Pseudonocardiales</taxon>
        <taxon>Pseudonocardiaceae</taxon>
        <taxon>Amycolatopsis</taxon>
    </lineage>
</organism>
<dbReference type="NCBIfam" id="NF047719">
    <property type="entry name" value="SCO6745_fam_HTH"/>
    <property type="match status" value="1"/>
</dbReference>
<evidence type="ECO:0000313" key="1">
    <source>
        <dbReference type="EMBL" id="SDZ36654.1"/>
    </source>
</evidence>
<dbReference type="RefSeq" id="WP_176969023.1">
    <property type="nucleotide sequence ID" value="NZ_FNON01000013.1"/>
</dbReference>